<sequence length="199" mass="21515">MGPRAPDGRRRSRRGRRSSEPWPPCSSTRRRREGQEARVAAVEEGAADFLPLPRHGFLTSFAPSSTSATVSASGVGSARRRGGVNRSLLGVAAARAGSASRRRQPEPAGARRREPARRGIRDGRNEIRDPRRGAGRGGTGARATTRRDRTSGGVLELWGGGRGAAARGAAAAAAAARVLQLWERRWARAWGRRRHWCRS</sequence>
<organism evidence="2 3">
    <name type="scientific">Panicum miliaceum</name>
    <name type="common">Proso millet</name>
    <name type="synonym">Broomcorn millet</name>
    <dbReference type="NCBI Taxonomy" id="4540"/>
    <lineage>
        <taxon>Eukaryota</taxon>
        <taxon>Viridiplantae</taxon>
        <taxon>Streptophyta</taxon>
        <taxon>Embryophyta</taxon>
        <taxon>Tracheophyta</taxon>
        <taxon>Spermatophyta</taxon>
        <taxon>Magnoliopsida</taxon>
        <taxon>Liliopsida</taxon>
        <taxon>Poales</taxon>
        <taxon>Poaceae</taxon>
        <taxon>PACMAD clade</taxon>
        <taxon>Panicoideae</taxon>
        <taxon>Panicodae</taxon>
        <taxon>Paniceae</taxon>
        <taxon>Panicinae</taxon>
        <taxon>Panicum</taxon>
        <taxon>Panicum sect. Panicum</taxon>
    </lineage>
</organism>
<proteinExistence type="predicted"/>
<reference evidence="3" key="1">
    <citation type="journal article" date="2019" name="Nat. Commun.">
        <title>The genome of broomcorn millet.</title>
        <authorList>
            <person name="Zou C."/>
            <person name="Miki D."/>
            <person name="Li D."/>
            <person name="Tang Q."/>
            <person name="Xiao L."/>
            <person name="Rajput S."/>
            <person name="Deng P."/>
            <person name="Jia W."/>
            <person name="Huang R."/>
            <person name="Zhang M."/>
            <person name="Sun Y."/>
            <person name="Hu J."/>
            <person name="Fu X."/>
            <person name="Schnable P.S."/>
            <person name="Li F."/>
            <person name="Zhang H."/>
            <person name="Feng B."/>
            <person name="Zhu X."/>
            <person name="Liu R."/>
            <person name="Schnable J.C."/>
            <person name="Zhu J.-K."/>
            <person name="Zhang H."/>
        </authorList>
    </citation>
    <scope>NUCLEOTIDE SEQUENCE [LARGE SCALE GENOMIC DNA]</scope>
</reference>
<accession>A0A3L6RR55</accession>
<keyword evidence="3" id="KW-1185">Reference proteome</keyword>
<name>A0A3L6RR55_PANMI</name>
<feature type="region of interest" description="Disordered" evidence="1">
    <location>
        <begin position="61"/>
        <end position="155"/>
    </location>
</feature>
<protein>
    <submittedName>
        <fullName evidence="2">Uncharacterized protein</fullName>
    </submittedName>
</protein>
<evidence type="ECO:0000313" key="3">
    <source>
        <dbReference type="Proteomes" id="UP000275267"/>
    </source>
</evidence>
<feature type="compositionally biased region" description="Low complexity" evidence="1">
    <location>
        <begin position="64"/>
        <end position="77"/>
    </location>
</feature>
<feature type="compositionally biased region" description="Basic and acidic residues" evidence="1">
    <location>
        <begin position="103"/>
        <end position="132"/>
    </location>
</feature>
<dbReference type="Proteomes" id="UP000275267">
    <property type="component" value="Unassembled WGS sequence"/>
</dbReference>
<dbReference type="AlphaFoldDB" id="A0A3L6RR55"/>
<evidence type="ECO:0000256" key="1">
    <source>
        <dbReference type="SAM" id="MobiDB-lite"/>
    </source>
</evidence>
<gene>
    <name evidence="2" type="ORF">C2845_PM11G28030</name>
</gene>
<evidence type="ECO:0000313" key="2">
    <source>
        <dbReference type="EMBL" id="RLN07784.1"/>
    </source>
</evidence>
<dbReference type="EMBL" id="PQIB02000007">
    <property type="protein sequence ID" value="RLN07784.1"/>
    <property type="molecule type" value="Genomic_DNA"/>
</dbReference>
<feature type="compositionally biased region" description="Low complexity" evidence="1">
    <location>
        <begin position="84"/>
        <end position="99"/>
    </location>
</feature>
<feature type="region of interest" description="Disordered" evidence="1">
    <location>
        <begin position="1"/>
        <end position="39"/>
    </location>
</feature>
<comment type="caution">
    <text evidence="2">The sequence shown here is derived from an EMBL/GenBank/DDBJ whole genome shotgun (WGS) entry which is preliminary data.</text>
</comment>